<keyword evidence="3" id="KW-0804">Transcription</keyword>
<sequence>MIRNPGEGTFWAALGESDRKALLAIGHRTAVPARGTLCNQGIPARDVLLILDGHAKEQFDARDGTEAILELLGPGELEGDLAVWGHPQRASVVALTDLAVLRVDSRKFARFVTGSPRVTDALMEALAHRWARAGRRLAMNGAGRAVRPGARVAAYLLDLALRTGRVGPQGTRVPMPLSQSELANWVGISRESLVRCYARWRGRLIDTSRPRLLLLPDLEGLREEAGPWAEEEGEAHERTPSGPGVSLAVRPPVATDRTWLPAGGEHFTGRRAELARLSLVLAARPPGAVVQGMAGVGKTALALHWTHLESGRFPDGRIFVDLRGPGKAVTSAEALGQILRRLGVPGDQLPAEEAELVALYQSLLADRRVLIVLDNASGNEEQIRPLIPSGPGGFVLVTARQRLAGSGLPVLELGEMAPQEAVELLAEVVGRDRVEPEWQAAQELARACAHLPLALRIAAARLAASPGESIASTVRELSGRDRLSAFALPEDPHGALRAAFEISYDTLSPVLRTAFRRLGLNVGPDFSIPSAAALLGTDEETAARRVRELEQAFLVVSATEDRRRYRMHDLLRDFAGELAEQEDTEPDRRAVRHRLLSHHLRTAKAAEESLKGHGRTEAITWFETERRCLVSAVRHAARLGLHPTAYGLAAALYDFLEFRRYSEDNITVHRIGLASAQTGDAWADAAVMLHHLSAAHRELGRCVRAIGYGEDARRTFQVLGDRSGEAAVLDTLALVYTDLGSHPAALEHAGQALALHRELGEPDGEARALDTLARNLQRLGRYDEAYEHAHRALDLRRALGDRRGEAETLLNLARVHRYRGSFQQAAVVALEALDVDQELEHRHGEAETRTELARVHQQLGNRELSRLDAARALEIYRSVGARHGEGETLVILARIAIGETRHMEAITHCADALPVLRAIGHRPGEAEATALFGIAYYWLGRYPEARENLQRALEVRRQIGDLHGEAHDLDYLGRVARRTGRTDEAVLLGLEGLSLSQELGAREREAGALGSLARTYLRIGWLQEALNAAELGLEIRRRTGDRYGMGSALDTYALILRRVGRPHRAAEISQEALAVLVEAGDHHGRGAALVNLAETRLHLDDAAAARACAEQALALAAELGDRRNEAAAHHVLGLVLVREERHGEAAGHFGHEAELRAVMADHGGRIQALEALADCQDALGPADEAARTRRQITALRRWPG</sequence>
<dbReference type="PANTHER" id="PTHR47691:SF3">
    <property type="entry name" value="HTH-TYPE TRANSCRIPTIONAL REGULATOR RV0890C-RELATED"/>
    <property type="match status" value="1"/>
</dbReference>
<feature type="region of interest" description="Disordered" evidence="5">
    <location>
        <begin position="225"/>
        <end position="246"/>
    </location>
</feature>
<dbReference type="SUPFAM" id="SSF46785">
    <property type="entry name" value="Winged helix' DNA-binding domain"/>
    <property type="match status" value="1"/>
</dbReference>
<dbReference type="InterPro" id="IPR018490">
    <property type="entry name" value="cNMP-bd_dom_sf"/>
</dbReference>
<dbReference type="SMART" id="SM00028">
    <property type="entry name" value="TPR"/>
    <property type="match status" value="8"/>
</dbReference>
<dbReference type="InterPro" id="IPR014710">
    <property type="entry name" value="RmlC-like_jellyroll"/>
</dbReference>
<dbReference type="SUPFAM" id="SSF48452">
    <property type="entry name" value="TPR-like"/>
    <property type="match status" value="3"/>
</dbReference>
<dbReference type="PROSITE" id="PS50042">
    <property type="entry name" value="CNMP_BINDING_3"/>
    <property type="match status" value="1"/>
</dbReference>
<dbReference type="InterPro" id="IPR036390">
    <property type="entry name" value="WH_DNA-bd_sf"/>
</dbReference>
<dbReference type="Pfam" id="PF13401">
    <property type="entry name" value="AAA_22"/>
    <property type="match status" value="1"/>
</dbReference>
<evidence type="ECO:0000256" key="1">
    <source>
        <dbReference type="ARBA" id="ARBA00023015"/>
    </source>
</evidence>
<dbReference type="InterPro" id="IPR011990">
    <property type="entry name" value="TPR-like_helical_dom_sf"/>
</dbReference>
<dbReference type="InterPro" id="IPR036388">
    <property type="entry name" value="WH-like_DNA-bd_sf"/>
</dbReference>
<dbReference type="InterPro" id="IPR019734">
    <property type="entry name" value="TPR_rpt"/>
</dbReference>
<dbReference type="Pfam" id="PF13545">
    <property type="entry name" value="HTH_Crp_2"/>
    <property type="match status" value="1"/>
</dbReference>
<accession>A0ABN1Q128</accession>
<dbReference type="InterPro" id="IPR012318">
    <property type="entry name" value="HTH_CRP"/>
</dbReference>
<evidence type="ECO:0000313" key="8">
    <source>
        <dbReference type="EMBL" id="GAA0935359.1"/>
    </source>
</evidence>
<evidence type="ECO:0000259" key="6">
    <source>
        <dbReference type="PROSITE" id="PS50042"/>
    </source>
</evidence>
<dbReference type="InterPro" id="IPR027417">
    <property type="entry name" value="P-loop_NTPase"/>
</dbReference>
<evidence type="ECO:0000256" key="4">
    <source>
        <dbReference type="PROSITE-ProRule" id="PRU00339"/>
    </source>
</evidence>
<evidence type="ECO:0008006" key="10">
    <source>
        <dbReference type="Google" id="ProtNLM"/>
    </source>
</evidence>
<gene>
    <name evidence="8" type="ORF">GCM10009550_00350</name>
</gene>
<evidence type="ECO:0000256" key="5">
    <source>
        <dbReference type="SAM" id="MobiDB-lite"/>
    </source>
</evidence>
<dbReference type="PROSITE" id="PS51063">
    <property type="entry name" value="HTH_CRP_2"/>
    <property type="match status" value="1"/>
</dbReference>
<dbReference type="PROSITE" id="PS50005">
    <property type="entry name" value="TPR"/>
    <property type="match status" value="1"/>
</dbReference>
<proteinExistence type="predicted"/>
<protein>
    <recommendedName>
        <fullName evidence="10">CRP-like cAMP-binding protein</fullName>
    </recommendedName>
</protein>
<dbReference type="Gene3D" id="2.60.120.10">
    <property type="entry name" value="Jelly Rolls"/>
    <property type="match status" value="1"/>
</dbReference>
<feature type="domain" description="HTH crp-type" evidence="7">
    <location>
        <begin position="146"/>
        <end position="219"/>
    </location>
</feature>
<feature type="domain" description="Cyclic nucleotide-binding" evidence="6">
    <location>
        <begin position="10"/>
        <end position="129"/>
    </location>
</feature>
<evidence type="ECO:0000256" key="2">
    <source>
        <dbReference type="ARBA" id="ARBA00023125"/>
    </source>
</evidence>
<dbReference type="SUPFAM" id="SSF51206">
    <property type="entry name" value="cAMP-binding domain-like"/>
    <property type="match status" value="1"/>
</dbReference>
<evidence type="ECO:0000313" key="9">
    <source>
        <dbReference type="Proteomes" id="UP001500665"/>
    </source>
</evidence>
<keyword evidence="9" id="KW-1185">Reference proteome</keyword>
<dbReference type="Pfam" id="PF00027">
    <property type="entry name" value="cNMP_binding"/>
    <property type="match status" value="1"/>
</dbReference>
<dbReference type="Gene3D" id="3.40.50.300">
    <property type="entry name" value="P-loop containing nucleotide triphosphate hydrolases"/>
    <property type="match status" value="1"/>
</dbReference>
<dbReference type="InterPro" id="IPR000595">
    <property type="entry name" value="cNMP-bd_dom"/>
</dbReference>
<dbReference type="PRINTS" id="PR00364">
    <property type="entry name" value="DISEASERSIST"/>
</dbReference>
<keyword evidence="4" id="KW-0802">TPR repeat</keyword>
<dbReference type="Proteomes" id="UP001500665">
    <property type="component" value="Unassembled WGS sequence"/>
</dbReference>
<dbReference type="RefSeq" id="WP_344235305.1">
    <property type="nucleotide sequence ID" value="NZ_BAAAHH010000001.1"/>
</dbReference>
<keyword evidence="1" id="KW-0805">Transcription regulation</keyword>
<dbReference type="SMART" id="SM00100">
    <property type="entry name" value="cNMP"/>
    <property type="match status" value="1"/>
</dbReference>
<evidence type="ECO:0000256" key="3">
    <source>
        <dbReference type="ARBA" id="ARBA00023163"/>
    </source>
</evidence>
<dbReference type="Gene3D" id="1.10.10.10">
    <property type="entry name" value="Winged helix-like DNA-binding domain superfamily/Winged helix DNA-binding domain"/>
    <property type="match status" value="1"/>
</dbReference>
<dbReference type="PANTHER" id="PTHR47691">
    <property type="entry name" value="REGULATOR-RELATED"/>
    <property type="match status" value="1"/>
</dbReference>
<name>A0ABN1Q128_9ACTN</name>
<dbReference type="EMBL" id="BAAAHH010000001">
    <property type="protein sequence ID" value="GAA0935359.1"/>
    <property type="molecule type" value="Genomic_DNA"/>
</dbReference>
<reference evidence="8 9" key="1">
    <citation type="journal article" date="2019" name="Int. J. Syst. Evol. Microbiol.">
        <title>The Global Catalogue of Microorganisms (GCM) 10K type strain sequencing project: providing services to taxonomists for standard genome sequencing and annotation.</title>
        <authorList>
            <consortium name="The Broad Institute Genomics Platform"/>
            <consortium name="The Broad Institute Genome Sequencing Center for Infectious Disease"/>
            <person name="Wu L."/>
            <person name="Ma J."/>
        </authorList>
    </citation>
    <scope>NUCLEOTIDE SEQUENCE [LARGE SCALE GENOMIC DNA]</scope>
    <source>
        <strain evidence="8 9">JCM 10696</strain>
    </source>
</reference>
<dbReference type="Gene3D" id="1.25.40.10">
    <property type="entry name" value="Tetratricopeptide repeat domain"/>
    <property type="match status" value="3"/>
</dbReference>
<evidence type="ECO:0000259" key="7">
    <source>
        <dbReference type="PROSITE" id="PS51063"/>
    </source>
</evidence>
<dbReference type="InterPro" id="IPR049945">
    <property type="entry name" value="AAA_22"/>
</dbReference>
<dbReference type="Pfam" id="PF13424">
    <property type="entry name" value="TPR_12"/>
    <property type="match status" value="4"/>
</dbReference>
<organism evidence="8 9">
    <name type="scientific">Actinocorallia libanotica</name>
    <dbReference type="NCBI Taxonomy" id="46162"/>
    <lineage>
        <taxon>Bacteria</taxon>
        <taxon>Bacillati</taxon>
        <taxon>Actinomycetota</taxon>
        <taxon>Actinomycetes</taxon>
        <taxon>Streptosporangiales</taxon>
        <taxon>Thermomonosporaceae</taxon>
        <taxon>Actinocorallia</taxon>
    </lineage>
</organism>
<dbReference type="SUPFAM" id="SSF52540">
    <property type="entry name" value="P-loop containing nucleoside triphosphate hydrolases"/>
    <property type="match status" value="1"/>
</dbReference>
<dbReference type="CDD" id="cd00038">
    <property type="entry name" value="CAP_ED"/>
    <property type="match status" value="1"/>
</dbReference>
<feature type="repeat" description="TPR" evidence="4">
    <location>
        <begin position="926"/>
        <end position="959"/>
    </location>
</feature>
<keyword evidence="2" id="KW-0238">DNA-binding</keyword>
<comment type="caution">
    <text evidence="8">The sequence shown here is derived from an EMBL/GenBank/DDBJ whole genome shotgun (WGS) entry which is preliminary data.</text>
</comment>